<dbReference type="GO" id="GO:0003755">
    <property type="term" value="F:peptidyl-prolyl cis-trans isomerase activity"/>
    <property type="evidence" value="ECO:0007669"/>
    <property type="project" value="UniProtKB-KW"/>
</dbReference>
<feature type="chain" id="PRO_5034089391" description="peptidylprolyl isomerase" evidence="5">
    <location>
        <begin position="23"/>
        <end position="149"/>
    </location>
</feature>
<comment type="caution">
    <text evidence="7">The sequence shown here is derived from an EMBL/GenBank/DDBJ whole genome shotgun (WGS) entry which is preliminary data.</text>
</comment>
<evidence type="ECO:0000256" key="3">
    <source>
        <dbReference type="ARBA" id="ARBA00023180"/>
    </source>
</evidence>
<keyword evidence="8" id="KW-1185">Reference proteome</keyword>
<gene>
    <name evidence="7" type="ORF">INT48_000309</name>
</gene>
<dbReference type="PANTHER" id="PTHR46222">
    <property type="entry name" value="PEPTIDYL-PROLYL CIS-TRANS ISOMERASE FKBP7/14"/>
    <property type="match status" value="1"/>
</dbReference>
<evidence type="ECO:0000313" key="7">
    <source>
        <dbReference type="EMBL" id="KAG2234132.1"/>
    </source>
</evidence>
<name>A0A8H7STQ0_9FUNG</name>
<dbReference type="AlphaFoldDB" id="A0A8H7STQ0"/>
<comment type="catalytic activity">
    <reaction evidence="4">
        <text>[protein]-peptidylproline (omega=180) = [protein]-peptidylproline (omega=0)</text>
        <dbReference type="Rhea" id="RHEA:16237"/>
        <dbReference type="Rhea" id="RHEA-COMP:10747"/>
        <dbReference type="Rhea" id="RHEA-COMP:10748"/>
        <dbReference type="ChEBI" id="CHEBI:83833"/>
        <dbReference type="ChEBI" id="CHEBI:83834"/>
        <dbReference type="EC" id="5.2.1.8"/>
    </reaction>
</comment>
<keyword evidence="2" id="KW-0677">Repeat</keyword>
<dbReference type="PROSITE" id="PS50059">
    <property type="entry name" value="FKBP_PPIASE"/>
    <property type="match status" value="1"/>
</dbReference>
<protein>
    <recommendedName>
        <fullName evidence="4">peptidylprolyl isomerase</fullName>
        <ecNumber evidence="4">5.2.1.8</ecNumber>
    </recommendedName>
</protein>
<keyword evidence="3" id="KW-0325">Glycoprotein</keyword>
<dbReference type="EC" id="5.2.1.8" evidence="4"/>
<accession>A0A8H7STQ0</accession>
<dbReference type="InterPro" id="IPR052273">
    <property type="entry name" value="PPIase_FKBP"/>
</dbReference>
<evidence type="ECO:0000256" key="1">
    <source>
        <dbReference type="ARBA" id="ARBA00022729"/>
    </source>
</evidence>
<feature type="domain" description="PPIase FKBP-type" evidence="6">
    <location>
        <begin position="47"/>
        <end position="149"/>
    </location>
</feature>
<sequence>MNKNIHLCQIILLGLLISFVNTQQQPAKFHTNVLRYASTCREKVSSDSNITLRYVARILETNEIIESRILDLKPGTIDEKDVVYPCTDVIFFLGELTVVKGLEQGIQGMCTGEVRRLSVPTSLHISNDGQVSNKGKIYFSLFFKKKVVD</sequence>
<keyword evidence="4" id="KW-0697">Rotamase</keyword>
<dbReference type="InterPro" id="IPR046357">
    <property type="entry name" value="PPIase_dom_sf"/>
</dbReference>
<dbReference type="Proteomes" id="UP000613177">
    <property type="component" value="Unassembled WGS sequence"/>
</dbReference>
<keyword evidence="4" id="KW-0413">Isomerase</keyword>
<dbReference type="InterPro" id="IPR001179">
    <property type="entry name" value="PPIase_FKBP_dom"/>
</dbReference>
<dbReference type="Gene3D" id="3.10.50.40">
    <property type="match status" value="1"/>
</dbReference>
<organism evidence="7 8">
    <name type="scientific">Thamnidium elegans</name>
    <dbReference type="NCBI Taxonomy" id="101142"/>
    <lineage>
        <taxon>Eukaryota</taxon>
        <taxon>Fungi</taxon>
        <taxon>Fungi incertae sedis</taxon>
        <taxon>Mucoromycota</taxon>
        <taxon>Mucoromycotina</taxon>
        <taxon>Mucoromycetes</taxon>
        <taxon>Mucorales</taxon>
        <taxon>Mucorineae</taxon>
        <taxon>Mucoraceae</taxon>
        <taxon>Thamnidium</taxon>
    </lineage>
</organism>
<keyword evidence="1 5" id="KW-0732">Signal</keyword>
<evidence type="ECO:0000256" key="4">
    <source>
        <dbReference type="PROSITE-ProRule" id="PRU00277"/>
    </source>
</evidence>
<evidence type="ECO:0000259" key="6">
    <source>
        <dbReference type="PROSITE" id="PS50059"/>
    </source>
</evidence>
<dbReference type="Pfam" id="PF00254">
    <property type="entry name" value="FKBP_C"/>
    <property type="match status" value="1"/>
</dbReference>
<dbReference type="EMBL" id="JAEPRE010000061">
    <property type="protein sequence ID" value="KAG2234132.1"/>
    <property type="molecule type" value="Genomic_DNA"/>
</dbReference>
<evidence type="ECO:0000256" key="2">
    <source>
        <dbReference type="ARBA" id="ARBA00022737"/>
    </source>
</evidence>
<evidence type="ECO:0000313" key="8">
    <source>
        <dbReference type="Proteomes" id="UP000613177"/>
    </source>
</evidence>
<evidence type="ECO:0000256" key="5">
    <source>
        <dbReference type="SAM" id="SignalP"/>
    </source>
</evidence>
<proteinExistence type="predicted"/>
<feature type="signal peptide" evidence="5">
    <location>
        <begin position="1"/>
        <end position="22"/>
    </location>
</feature>
<dbReference type="SUPFAM" id="SSF54534">
    <property type="entry name" value="FKBP-like"/>
    <property type="match status" value="1"/>
</dbReference>
<reference evidence="7" key="1">
    <citation type="submission" date="2021-01" db="EMBL/GenBank/DDBJ databases">
        <title>Metabolic potential, ecology and presence of endohyphal bacteria is reflected in genomic diversity of Mucoromycotina.</title>
        <authorList>
            <person name="Muszewska A."/>
            <person name="Okrasinska A."/>
            <person name="Steczkiewicz K."/>
            <person name="Drgas O."/>
            <person name="Orlowska M."/>
            <person name="Perlinska-Lenart U."/>
            <person name="Aleksandrzak-Piekarczyk T."/>
            <person name="Szatraj K."/>
            <person name="Zielenkiewicz U."/>
            <person name="Pilsyk S."/>
            <person name="Malc E."/>
            <person name="Mieczkowski P."/>
            <person name="Kruszewska J.S."/>
            <person name="Biernat P."/>
            <person name="Pawlowska J."/>
        </authorList>
    </citation>
    <scope>NUCLEOTIDE SEQUENCE</scope>
    <source>
        <strain evidence="7">WA0000018081</strain>
    </source>
</reference>
<dbReference type="PANTHER" id="PTHR46222:SF3">
    <property type="entry name" value="PEPTIDYLPROLYL ISOMERASE"/>
    <property type="match status" value="1"/>
</dbReference>